<gene>
    <name evidence="9" type="primary">LOC117347082</name>
</gene>
<dbReference type="FunCoup" id="A0A6P8NRD0">
    <property type="interactions" value="34"/>
</dbReference>
<name>A0A6P8NRD0_GEOSA</name>
<feature type="transmembrane region" description="Helical" evidence="7">
    <location>
        <begin position="178"/>
        <end position="199"/>
    </location>
</feature>
<feature type="transmembrane region" description="Helical" evidence="7">
    <location>
        <begin position="215"/>
        <end position="244"/>
    </location>
</feature>
<dbReference type="KEGG" id="gsh:117347082"/>
<evidence type="ECO:0000256" key="5">
    <source>
        <dbReference type="ARBA" id="ARBA00023136"/>
    </source>
</evidence>
<proteinExistence type="inferred from homology"/>
<evidence type="ECO:0000256" key="6">
    <source>
        <dbReference type="ARBA" id="ARBA00039264"/>
    </source>
</evidence>
<comment type="similarity">
    <text evidence="2">Belongs to the TMEM45 family.</text>
</comment>
<sequence>MGSFPGHALPGSFFLLFGLWWSVKYPLKYLSRRMKTNCYSRLFYQRLELIEGLVKVIFSLVGILAEQFDNGFHMPLINGEDHSWMKLKNWQHFTVYLFYGLSGMVDVLTYFPFKVPVGLDRLSLSLAEFFEGFIFYFHVHNRSELDQYIHSVLLVAVFGGAFTIFLEVFMREQVVLEFFRTSLTIIQGTWFWQIAFVLYPPSGIPEWNQQDHNNIMFITICFCWHYAIALILMSISYSLVYCFVKRRRWYNSEMDVGIQKLNSDKDAKAALLAGSEEE</sequence>
<feature type="transmembrane region" description="Helical" evidence="7">
    <location>
        <begin position="6"/>
        <end position="23"/>
    </location>
</feature>
<feature type="transmembrane region" description="Helical" evidence="7">
    <location>
        <begin position="93"/>
        <end position="113"/>
    </location>
</feature>
<keyword evidence="4 7" id="KW-1133">Transmembrane helix</keyword>
<protein>
    <recommendedName>
        <fullName evidence="6">Transmembrane protein 45B</fullName>
    </recommendedName>
</protein>
<dbReference type="InterPro" id="IPR006904">
    <property type="entry name" value="DUF716"/>
</dbReference>
<comment type="subcellular location">
    <subcellularLocation>
        <location evidence="1">Membrane</location>
        <topology evidence="1">Multi-pass membrane protein</topology>
    </subcellularLocation>
</comment>
<dbReference type="Pfam" id="PF04819">
    <property type="entry name" value="DUF716"/>
    <property type="match status" value="1"/>
</dbReference>
<keyword evidence="5 7" id="KW-0472">Membrane</keyword>
<dbReference type="RefSeq" id="XP_033773339.1">
    <property type="nucleotide sequence ID" value="XM_033917448.1"/>
</dbReference>
<evidence type="ECO:0000256" key="1">
    <source>
        <dbReference type="ARBA" id="ARBA00004141"/>
    </source>
</evidence>
<evidence type="ECO:0000256" key="7">
    <source>
        <dbReference type="SAM" id="Phobius"/>
    </source>
</evidence>
<organism evidence="8 9">
    <name type="scientific">Geotrypetes seraphini</name>
    <name type="common">Gaboon caecilian</name>
    <name type="synonym">Caecilia seraphini</name>
    <dbReference type="NCBI Taxonomy" id="260995"/>
    <lineage>
        <taxon>Eukaryota</taxon>
        <taxon>Metazoa</taxon>
        <taxon>Chordata</taxon>
        <taxon>Craniata</taxon>
        <taxon>Vertebrata</taxon>
        <taxon>Euteleostomi</taxon>
        <taxon>Amphibia</taxon>
        <taxon>Gymnophiona</taxon>
        <taxon>Geotrypetes</taxon>
    </lineage>
</organism>
<dbReference type="PANTHER" id="PTHR16007">
    <property type="entry name" value="EPIDIDYMAL MEMBRANE PROTEIN E9-RELATED"/>
    <property type="match status" value="1"/>
</dbReference>
<dbReference type="InterPro" id="IPR042127">
    <property type="entry name" value="TMEM45"/>
</dbReference>
<evidence type="ECO:0000313" key="8">
    <source>
        <dbReference type="Proteomes" id="UP000515159"/>
    </source>
</evidence>
<dbReference type="AlphaFoldDB" id="A0A6P8NRD0"/>
<reference evidence="9" key="1">
    <citation type="submission" date="2025-08" db="UniProtKB">
        <authorList>
            <consortium name="RefSeq"/>
        </authorList>
    </citation>
    <scope>IDENTIFICATION</scope>
</reference>
<accession>A0A6P8NRD0</accession>
<evidence type="ECO:0000313" key="9">
    <source>
        <dbReference type="RefSeq" id="XP_033773339.1"/>
    </source>
</evidence>
<dbReference type="PANTHER" id="PTHR16007:SF59">
    <property type="entry name" value="TRANSMEMBRANE PROTEIN 45B"/>
    <property type="match status" value="1"/>
</dbReference>
<keyword evidence="8" id="KW-1185">Reference proteome</keyword>
<feature type="transmembrane region" description="Helical" evidence="7">
    <location>
        <begin position="148"/>
        <end position="166"/>
    </location>
</feature>
<keyword evidence="3 7" id="KW-0812">Transmembrane</keyword>
<dbReference type="Proteomes" id="UP000515159">
    <property type="component" value="Chromosome 13"/>
</dbReference>
<evidence type="ECO:0000256" key="4">
    <source>
        <dbReference type="ARBA" id="ARBA00022989"/>
    </source>
</evidence>
<dbReference type="InParanoid" id="A0A6P8NRD0"/>
<evidence type="ECO:0000256" key="3">
    <source>
        <dbReference type="ARBA" id="ARBA00022692"/>
    </source>
</evidence>
<evidence type="ECO:0000256" key="2">
    <source>
        <dbReference type="ARBA" id="ARBA00006948"/>
    </source>
</evidence>
<dbReference type="GO" id="GO:0016020">
    <property type="term" value="C:membrane"/>
    <property type="evidence" value="ECO:0007669"/>
    <property type="project" value="UniProtKB-SubCell"/>
</dbReference>
<dbReference type="OrthoDB" id="551896at2759"/>
<dbReference type="GeneID" id="117347082"/>